<organism evidence="2 3">
    <name type="scientific">Halovulum marinum</name>
    <dbReference type="NCBI Taxonomy" id="2662447"/>
    <lineage>
        <taxon>Bacteria</taxon>
        <taxon>Pseudomonadati</taxon>
        <taxon>Pseudomonadota</taxon>
        <taxon>Alphaproteobacteria</taxon>
        <taxon>Rhodobacterales</taxon>
        <taxon>Paracoccaceae</taxon>
        <taxon>Halovulum</taxon>
    </lineage>
</organism>
<dbReference type="InterPro" id="IPR002931">
    <property type="entry name" value="Transglutaminase-like"/>
</dbReference>
<evidence type="ECO:0000313" key="2">
    <source>
        <dbReference type="EMBL" id="MSU91657.1"/>
    </source>
</evidence>
<accession>A0A6L5Z5F5</accession>
<evidence type="ECO:0000313" key="3">
    <source>
        <dbReference type="Proteomes" id="UP000474957"/>
    </source>
</evidence>
<dbReference type="Pfam" id="PF08379">
    <property type="entry name" value="Bact_transglu_N"/>
    <property type="match status" value="1"/>
</dbReference>
<dbReference type="Pfam" id="PF01841">
    <property type="entry name" value="Transglut_core"/>
    <property type="match status" value="1"/>
</dbReference>
<dbReference type="InterPro" id="IPR038765">
    <property type="entry name" value="Papain-like_cys_pep_sf"/>
</dbReference>
<keyword evidence="3" id="KW-1185">Reference proteome</keyword>
<name>A0A6L5Z5F5_9RHOB</name>
<dbReference type="RefSeq" id="WP_154449039.1">
    <property type="nucleotide sequence ID" value="NZ_WIND01000023.1"/>
</dbReference>
<comment type="caution">
    <text evidence="2">The sequence shown here is derived from an EMBL/GenBank/DDBJ whole genome shotgun (WGS) entry which is preliminary data.</text>
</comment>
<reference evidence="2 3" key="1">
    <citation type="submission" date="2019-10" db="EMBL/GenBank/DDBJ databases">
        <title>Cognatihalovulum marinum gen. nov. sp. nov., a new member of the family Rhodobacteraceae isolated from deep seawater of the Northwest Indian Ocean.</title>
        <authorList>
            <person name="Ruan C."/>
            <person name="Wang J."/>
            <person name="Zheng X."/>
            <person name="Song L."/>
            <person name="Zhu Y."/>
            <person name="Huang Y."/>
            <person name="Lu Z."/>
            <person name="Du W."/>
            <person name="Huang L."/>
            <person name="Dai X."/>
        </authorList>
    </citation>
    <scope>NUCLEOTIDE SEQUENCE [LARGE SCALE GENOMIC DNA]</scope>
    <source>
        <strain evidence="2 3">2CG4</strain>
    </source>
</reference>
<dbReference type="EMBL" id="WIND01000023">
    <property type="protein sequence ID" value="MSU91657.1"/>
    <property type="molecule type" value="Genomic_DNA"/>
</dbReference>
<dbReference type="SUPFAM" id="SSF54001">
    <property type="entry name" value="Cysteine proteinases"/>
    <property type="match status" value="1"/>
</dbReference>
<dbReference type="Proteomes" id="UP000474957">
    <property type="component" value="Unassembled WGS sequence"/>
</dbReference>
<protein>
    <submittedName>
        <fullName evidence="2">Transglutaminase family protein</fullName>
    </submittedName>
</protein>
<dbReference type="PANTHER" id="PTHR33490">
    <property type="entry name" value="BLR5614 PROTEIN-RELATED"/>
    <property type="match status" value="1"/>
</dbReference>
<dbReference type="Gene3D" id="3.10.620.30">
    <property type="match status" value="1"/>
</dbReference>
<dbReference type="SMART" id="SM00460">
    <property type="entry name" value="TGc"/>
    <property type="match status" value="1"/>
</dbReference>
<dbReference type="PANTHER" id="PTHR33490:SF6">
    <property type="entry name" value="SLL1049 PROTEIN"/>
    <property type="match status" value="1"/>
</dbReference>
<feature type="domain" description="Transglutaminase-like" evidence="1">
    <location>
        <begin position="158"/>
        <end position="223"/>
    </location>
</feature>
<gene>
    <name evidence="2" type="ORF">GE300_18925</name>
</gene>
<evidence type="ECO:0000259" key="1">
    <source>
        <dbReference type="SMART" id="SM00460"/>
    </source>
</evidence>
<dbReference type="AlphaFoldDB" id="A0A6L5Z5F5"/>
<dbReference type="InterPro" id="IPR013589">
    <property type="entry name" value="Bac_transglu_N"/>
</dbReference>
<sequence>MRLIVEHSTSYSFEAPRKRVVQSHRLTPSDSAAQTIRAWSVAADGASFGAAFVDGAGNRVSTMTVPGPVDGVAVLVRGEVETADTAGVLRGHRETVAPPVYLRETWATAAGIGLHELGAQVSAPLGTLDAAHEMCALVADTIAYTPGVTEADMTAADVVELGQGVCQDQTQVLIAIARIRGTPARYVTGYLLAGDETVGDEASHAWAELYLPDLGWVGFDPANRCCPDARYIRVSSGLDALDAAPIRGISLGAGEESMDIQVSVAAQQ</sequence>
<proteinExistence type="predicted"/>